<keyword evidence="2 6" id="KW-0808">Transferase</keyword>
<evidence type="ECO:0000313" key="8">
    <source>
        <dbReference type="Proteomes" id="UP000239434"/>
    </source>
</evidence>
<keyword evidence="3 6" id="KW-0949">S-adenosyl-L-methionine</keyword>
<dbReference type="EC" id="2.3.1.184" evidence="6"/>
<dbReference type="InterPro" id="IPR016181">
    <property type="entry name" value="Acyl_CoA_acyltransferase"/>
</dbReference>
<evidence type="ECO:0000256" key="5">
    <source>
        <dbReference type="PROSITE-ProRule" id="PRU00533"/>
    </source>
</evidence>
<dbReference type="Proteomes" id="UP000239434">
    <property type="component" value="Unassembled WGS sequence"/>
</dbReference>
<keyword evidence="8" id="KW-1185">Reference proteome</keyword>
<gene>
    <name evidence="7" type="ORF">C5748_09580</name>
</gene>
<accession>A0A2S9ISM3</accession>
<reference evidence="7 8" key="1">
    <citation type="submission" date="2018-02" db="EMBL/GenBank/DDBJ databases">
        <title>The draft genome of Phyllobacterium sp. 1N-3.</title>
        <authorList>
            <person name="Liu L."/>
            <person name="Li L."/>
            <person name="Zhang X."/>
            <person name="Wang T."/>
            <person name="Liang L."/>
        </authorList>
    </citation>
    <scope>NUCLEOTIDE SEQUENCE [LARGE SCALE GENOMIC DNA]</scope>
    <source>
        <strain evidence="7 8">1N-3</strain>
    </source>
</reference>
<proteinExistence type="inferred from homology"/>
<dbReference type="SUPFAM" id="SSF55729">
    <property type="entry name" value="Acyl-CoA N-acyltransferases (Nat)"/>
    <property type="match status" value="1"/>
</dbReference>
<dbReference type="RefSeq" id="WP_105741728.1">
    <property type="nucleotide sequence ID" value="NZ_PVBR01000006.1"/>
</dbReference>
<dbReference type="EMBL" id="PVBR01000006">
    <property type="protein sequence ID" value="PRD43516.1"/>
    <property type="molecule type" value="Genomic_DNA"/>
</dbReference>
<comment type="similarity">
    <text evidence="5 6">Belongs to the autoinducer synthase family.</text>
</comment>
<dbReference type="GO" id="GO:0061579">
    <property type="term" value="F:N-acyl homoserine lactone synthase activity"/>
    <property type="evidence" value="ECO:0007669"/>
    <property type="project" value="UniProtKB-UniRule"/>
</dbReference>
<evidence type="ECO:0000256" key="4">
    <source>
        <dbReference type="ARBA" id="ARBA00022929"/>
    </source>
</evidence>
<dbReference type="GO" id="GO:0007165">
    <property type="term" value="P:signal transduction"/>
    <property type="evidence" value="ECO:0007669"/>
    <property type="project" value="TreeGrafter"/>
</dbReference>
<evidence type="ECO:0000256" key="1">
    <source>
        <dbReference type="ARBA" id="ARBA00022654"/>
    </source>
</evidence>
<dbReference type="Gene3D" id="3.40.630.30">
    <property type="match status" value="1"/>
</dbReference>
<evidence type="ECO:0000256" key="6">
    <source>
        <dbReference type="RuleBase" id="RU361135"/>
    </source>
</evidence>
<name>A0A2S9ISM3_9HYPH</name>
<evidence type="ECO:0000256" key="3">
    <source>
        <dbReference type="ARBA" id="ARBA00022691"/>
    </source>
</evidence>
<dbReference type="PANTHER" id="PTHR39322:SF1">
    <property type="entry name" value="ISOVALERYL-HOMOSERINE LACTONE SYNTHASE"/>
    <property type="match status" value="1"/>
</dbReference>
<dbReference type="PROSITE" id="PS51187">
    <property type="entry name" value="AUTOINDUCER_SYNTH_2"/>
    <property type="match status" value="1"/>
</dbReference>
<evidence type="ECO:0000256" key="2">
    <source>
        <dbReference type="ARBA" id="ARBA00022679"/>
    </source>
</evidence>
<keyword evidence="1 5" id="KW-0673">Quorum sensing</keyword>
<dbReference type="PRINTS" id="PR01549">
    <property type="entry name" value="AUTOINDCRSYN"/>
</dbReference>
<sequence length="221" mass="25222">MIVSIQAHEYAAYPEVLAQMFRTRKAVFFDNLHWQVEVDGEFERDQYDDMQPVYLVWCDSERKRHYGSMRLMPTTGPTLLYDVFRRTFPDAAELSAPGIWEGTRMCVDEKALAEDYPHISPRQAFCLLLVALCEFALVNGIHTMISNYEPHVERLYRRTGATVHELGRADGFGRFPVCCGAFEISSQVLSSMRGALRLSEPLYDRSARPIPTILADYGKAA</sequence>
<evidence type="ECO:0000313" key="7">
    <source>
        <dbReference type="EMBL" id="PRD43516.1"/>
    </source>
</evidence>
<organism evidence="7 8">
    <name type="scientific">Phyllobacterium phragmitis</name>
    <dbReference type="NCBI Taxonomy" id="2670329"/>
    <lineage>
        <taxon>Bacteria</taxon>
        <taxon>Pseudomonadati</taxon>
        <taxon>Pseudomonadota</taxon>
        <taxon>Alphaproteobacteria</taxon>
        <taxon>Hyphomicrobiales</taxon>
        <taxon>Phyllobacteriaceae</taxon>
        <taxon>Phyllobacterium</taxon>
    </lineage>
</organism>
<dbReference type="PANTHER" id="PTHR39322">
    <property type="entry name" value="ACYL-HOMOSERINE-LACTONE SYNTHASE"/>
    <property type="match status" value="1"/>
</dbReference>
<dbReference type="InterPro" id="IPR001690">
    <property type="entry name" value="Autoind_synthase"/>
</dbReference>
<comment type="caution">
    <text evidence="7">The sequence shown here is derived from an EMBL/GenBank/DDBJ whole genome shotgun (WGS) entry which is preliminary data.</text>
</comment>
<comment type="catalytic activity">
    <reaction evidence="6">
        <text>a fatty acyl-[ACP] + S-adenosyl-L-methionine = an N-acyl-L-homoserine lactone + S-methyl-5'-thioadenosine + holo-[ACP] + H(+)</text>
        <dbReference type="Rhea" id="RHEA:10096"/>
        <dbReference type="Rhea" id="RHEA-COMP:9685"/>
        <dbReference type="Rhea" id="RHEA-COMP:14125"/>
        <dbReference type="ChEBI" id="CHEBI:15378"/>
        <dbReference type="ChEBI" id="CHEBI:17509"/>
        <dbReference type="ChEBI" id="CHEBI:55474"/>
        <dbReference type="ChEBI" id="CHEBI:59789"/>
        <dbReference type="ChEBI" id="CHEBI:64479"/>
        <dbReference type="ChEBI" id="CHEBI:138651"/>
        <dbReference type="EC" id="2.3.1.184"/>
    </reaction>
</comment>
<protein>
    <recommendedName>
        <fullName evidence="6">Acyl-homoserine-lactone synthase</fullName>
        <ecNumber evidence="6">2.3.1.184</ecNumber>
    </recommendedName>
    <alternativeName>
        <fullName evidence="6">Autoinducer synthesis protein</fullName>
    </alternativeName>
</protein>
<dbReference type="GO" id="GO:0009372">
    <property type="term" value="P:quorum sensing"/>
    <property type="evidence" value="ECO:0007669"/>
    <property type="project" value="UniProtKB-UniRule"/>
</dbReference>
<dbReference type="Pfam" id="PF00765">
    <property type="entry name" value="Autoind_synth"/>
    <property type="match status" value="1"/>
</dbReference>
<dbReference type="AlphaFoldDB" id="A0A2S9ISM3"/>
<keyword evidence="4 5" id="KW-0071">Autoinducer synthesis</keyword>